<dbReference type="EC" id="3.1.26.3" evidence="10"/>
<feature type="active site" evidence="10">
    <location>
        <position position="49"/>
    </location>
</feature>
<evidence type="ECO:0000256" key="6">
    <source>
        <dbReference type="ARBA" id="ARBA00022722"/>
    </source>
</evidence>
<comment type="subunit">
    <text evidence="10">Homodimer.</text>
</comment>
<feature type="binding site" evidence="10">
    <location>
        <position position="121"/>
    </location>
    <ligand>
        <name>Mg(2+)</name>
        <dbReference type="ChEBI" id="CHEBI:18420"/>
    </ligand>
</feature>
<evidence type="ECO:0000256" key="1">
    <source>
        <dbReference type="ARBA" id="ARBA00000109"/>
    </source>
</evidence>
<dbReference type="GO" id="GO:0006364">
    <property type="term" value="P:rRNA processing"/>
    <property type="evidence" value="ECO:0007669"/>
    <property type="project" value="UniProtKB-UniRule"/>
</dbReference>
<keyword evidence="9 10" id="KW-0694">RNA-binding</keyword>
<dbReference type="PROSITE" id="PS50142">
    <property type="entry name" value="RNASE_3_2"/>
    <property type="match status" value="1"/>
</dbReference>
<dbReference type="GO" id="GO:0006397">
    <property type="term" value="P:mRNA processing"/>
    <property type="evidence" value="ECO:0007669"/>
    <property type="project" value="UniProtKB-UniRule"/>
</dbReference>
<evidence type="ECO:0000313" key="13">
    <source>
        <dbReference type="EMBL" id="VFJ62558.1"/>
    </source>
</evidence>
<organism evidence="13">
    <name type="scientific">Candidatus Kentrum sp. FW</name>
    <dbReference type="NCBI Taxonomy" id="2126338"/>
    <lineage>
        <taxon>Bacteria</taxon>
        <taxon>Pseudomonadati</taxon>
        <taxon>Pseudomonadota</taxon>
        <taxon>Gammaproteobacteria</taxon>
        <taxon>Candidatus Kentrum</taxon>
    </lineage>
</organism>
<dbReference type="GO" id="GO:0019843">
    <property type="term" value="F:rRNA binding"/>
    <property type="evidence" value="ECO:0007669"/>
    <property type="project" value="UniProtKB-KW"/>
</dbReference>
<evidence type="ECO:0000256" key="4">
    <source>
        <dbReference type="ARBA" id="ARBA00022664"/>
    </source>
</evidence>
<dbReference type="SUPFAM" id="SSF69065">
    <property type="entry name" value="RNase III domain-like"/>
    <property type="match status" value="1"/>
</dbReference>
<feature type="domain" description="DRBM" evidence="11">
    <location>
        <begin position="159"/>
        <end position="229"/>
    </location>
</feature>
<reference evidence="13" key="1">
    <citation type="submission" date="2019-02" db="EMBL/GenBank/DDBJ databases">
        <authorList>
            <person name="Gruber-Vodicka R. H."/>
            <person name="Seah K. B. B."/>
        </authorList>
    </citation>
    <scope>NUCLEOTIDE SEQUENCE</scope>
    <source>
        <strain evidence="13">BECK_BZ131</strain>
    </source>
</reference>
<dbReference type="PANTHER" id="PTHR11207">
    <property type="entry name" value="RIBONUCLEASE III"/>
    <property type="match status" value="1"/>
</dbReference>
<comment type="function">
    <text evidence="10">Digests double-stranded RNA. Involved in the processing of primary rRNA transcript to yield the immediate precursors to the large and small rRNAs (23S and 16S). Processes some mRNAs, and tRNAs when they are encoded in the rRNA operon. Processes pre-crRNA and tracrRNA of type II CRISPR loci if present in the organism.</text>
</comment>
<dbReference type="Gene3D" id="1.10.1520.10">
    <property type="entry name" value="Ribonuclease III domain"/>
    <property type="match status" value="1"/>
</dbReference>
<dbReference type="EMBL" id="CAADFE010000002">
    <property type="protein sequence ID" value="VFJ62558.1"/>
    <property type="molecule type" value="Genomic_DNA"/>
</dbReference>
<dbReference type="Pfam" id="PF00035">
    <property type="entry name" value="dsrm"/>
    <property type="match status" value="1"/>
</dbReference>
<keyword evidence="6 10" id="KW-0540">Nuclease</keyword>
<dbReference type="NCBIfam" id="TIGR02191">
    <property type="entry name" value="RNaseIII"/>
    <property type="match status" value="1"/>
</dbReference>
<dbReference type="SMART" id="SM00535">
    <property type="entry name" value="RIBOc"/>
    <property type="match status" value="1"/>
</dbReference>
<dbReference type="InterPro" id="IPR000999">
    <property type="entry name" value="RNase_III_dom"/>
</dbReference>
<dbReference type="InterPro" id="IPR036389">
    <property type="entry name" value="RNase_III_sf"/>
</dbReference>
<sequence length="236" mass="26540">MMPDLTRKSLQSLFGHLGYTFSDMRLIRLALTHRSASGEHNERLEFLGDAILGFVTADILYERFPDSPEGELTRFRARLVRRQTLAEIARQFALGQYVILGGGEIKSGGDDRESTLANALEAVIGAIYLDGGLDACRHSILHIFDARVEMISKEDVDKDAKTKLQELLQAMRFPLPEYRIIETTGADHQHWFTVECKVTIFPETSRGSGRNRRIAEQNAAHGVLERIARDTDSNLP</sequence>
<keyword evidence="10" id="KW-0699">rRNA-binding</keyword>
<evidence type="ECO:0000256" key="3">
    <source>
        <dbReference type="ARBA" id="ARBA00022552"/>
    </source>
</evidence>
<evidence type="ECO:0000256" key="2">
    <source>
        <dbReference type="ARBA" id="ARBA00010183"/>
    </source>
</evidence>
<dbReference type="GO" id="GO:0003725">
    <property type="term" value="F:double-stranded RNA binding"/>
    <property type="evidence" value="ECO:0007669"/>
    <property type="project" value="TreeGrafter"/>
</dbReference>
<gene>
    <name evidence="10" type="primary">rnc</name>
    <name evidence="13" type="ORF">BECKFW1821C_GA0114237_100286</name>
</gene>
<evidence type="ECO:0000256" key="8">
    <source>
        <dbReference type="ARBA" id="ARBA00022801"/>
    </source>
</evidence>
<keyword evidence="4 10" id="KW-0507">mRNA processing</keyword>
<dbReference type="PROSITE" id="PS50137">
    <property type="entry name" value="DS_RBD"/>
    <property type="match status" value="1"/>
</dbReference>
<keyword evidence="10" id="KW-0479">Metal-binding</keyword>
<feature type="active site" evidence="10">
    <location>
        <position position="121"/>
    </location>
</feature>
<dbReference type="AlphaFoldDB" id="A0A450T7L5"/>
<feature type="binding site" evidence="10">
    <location>
        <position position="118"/>
    </location>
    <ligand>
        <name>Mg(2+)</name>
        <dbReference type="ChEBI" id="CHEBI:18420"/>
    </ligand>
</feature>
<evidence type="ECO:0000256" key="9">
    <source>
        <dbReference type="ARBA" id="ARBA00022884"/>
    </source>
</evidence>
<comment type="similarity">
    <text evidence="2">Belongs to the ribonuclease III family.</text>
</comment>
<keyword evidence="10" id="KW-0460">Magnesium</keyword>
<feature type="domain" description="RNase III" evidence="12">
    <location>
        <begin position="10"/>
        <end position="132"/>
    </location>
</feature>
<dbReference type="SMART" id="SM00358">
    <property type="entry name" value="DSRM"/>
    <property type="match status" value="1"/>
</dbReference>
<evidence type="ECO:0000259" key="11">
    <source>
        <dbReference type="PROSITE" id="PS50137"/>
    </source>
</evidence>
<dbReference type="InterPro" id="IPR014720">
    <property type="entry name" value="dsRBD_dom"/>
</dbReference>
<keyword evidence="8 10" id="KW-0378">Hydrolase</keyword>
<dbReference type="GO" id="GO:0010468">
    <property type="term" value="P:regulation of gene expression"/>
    <property type="evidence" value="ECO:0007669"/>
    <property type="project" value="TreeGrafter"/>
</dbReference>
<dbReference type="InterPro" id="IPR011907">
    <property type="entry name" value="RNase_III"/>
</dbReference>
<feature type="binding site" evidence="10">
    <location>
        <position position="45"/>
    </location>
    <ligand>
        <name>Mg(2+)</name>
        <dbReference type="ChEBI" id="CHEBI:18420"/>
    </ligand>
</feature>
<dbReference type="GO" id="GO:0046872">
    <property type="term" value="F:metal ion binding"/>
    <property type="evidence" value="ECO:0007669"/>
    <property type="project" value="UniProtKB-KW"/>
</dbReference>
<keyword evidence="3 10" id="KW-0698">rRNA processing</keyword>
<comment type="subcellular location">
    <subcellularLocation>
        <location evidence="10">Cytoplasm</location>
    </subcellularLocation>
</comment>
<dbReference type="PANTHER" id="PTHR11207:SF0">
    <property type="entry name" value="RIBONUCLEASE 3"/>
    <property type="match status" value="1"/>
</dbReference>
<dbReference type="GO" id="GO:0005737">
    <property type="term" value="C:cytoplasm"/>
    <property type="evidence" value="ECO:0007669"/>
    <property type="project" value="UniProtKB-SubCell"/>
</dbReference>
<accession>A0A450T7L5</accession>
<protein>
    <recommendedName>
        <fullName evidence="10">Ribonuclease 3</fullName>
        <ecNumber evidence="10">3.1.26.3</ecNumber>
    </recommendedName>
    <alternativeName>
        <fullName evidence="10">Ribonuclease III</fullName>
        <shortName evidence="10">RNase III</shortName>
    </alternativeName>
</protein>
<dbReference type="GO" id="GO:0008033">
    <property type="term" value="P:tRNA processing"/>
    <property type="evidence" value="ECO:0007669"/>
    <property type="project" value="UniProtKB-KW"/>
</dbReference>
<comment type="cofactor">
    <cofactor evidence="10">
        <name>Mg(2+)</name>
        <dbReference type="ChEBI" id="CHEBI:18420"/>
    </cofactor>
</comment>
<dbReference type="Gene3D" id="3.30.160.20">
    <property type="match status" value="1"/>
</dbReference>
<dbReference type="Pfam" id="PF14622">
    <property type="entry name" value="Ribonucleas_3_3"/>
    <property type="match status" value="1"/>
</dbReference>
<keyword evidence="7 10" id="KW-0255">Endonuclease</keyword>
<dbReference type="PROSITE" id="PS00517">
    <property type="entry name" value="RNASE_3_1"/>
    <property type="match status" value="1"/>
</dbReference>
<dbReference type="HAMAP" id="MF_00104">
    <property type="entry name" value="RNase_III"/>
    <property type="match status" value="1"/>
</dbReference>
<evidence type="ECO:0000256" key="7">
    <source>
        <dbReference type="ARBA" id="ARBA00022759"/>
    </source>
</evidence>
<proteinExistence type="inferred from homology"/>
<dbReference type="SUPFAM" id="SSF54768">
    <property type="entry name" value="dsRNA-binding domain-like"/>
    <property type="match status" value="1"/>
</dbReference>
<dbReference type="CDD" id="cd00593">
    <property type="entry name" value="RIBOc"/>
    <property type="match status" value="1"/>
</dbReference>
<keyword evidence="10" id="KW-0963">Cytoplasm</keyword>
<evidence type="ECO:0000256" key="10">
    <source>
        <dbReference type="HAMAP-Rule" id="MF_00104"/>
    </source>
</evidence>
<comment type="catalytic activity">
    <reaction evidence="1 10">
        <text>Endonucleolytic cleavage to 5'-phosphomonoester.</text>
        <dbReference type="EC" id="3.1.26.3"/>
    </reaction>
</comment>
<name>A0A450T7L5_9GAMM</name>
<dbReference type="CDD" id="cd10845">
    <property type="entry name" value="DSRM_RNAse_III_family"/>
    <property type="match status" value="1"/>
</dbReference>
<dbReference type="FunFam" id="1.10.1520.10:FF:000001">
    <property type="entry name" value="Ribonuclease 3"/>
    <property type="match status" value="1"/>
</dbReference>
<evidence type="ECO:0000259" key="12">
    <source>
        <dbReference type="PROSITE" id="PS50142"/>
    </source>
</evidence>
<evidence type="ECO:0000256" key="5">
    <source>
        <dbReference type="ARBA" id="ARBA00022694"/>
    </source>
</evidence>
<keyword evidence="5 10" id="KW-0819">tRNA processing</keyword>
<dbReference type="GO" id="GO:0004525">
    <property type="term" value="F:ribonuclease III activity"/>
    <property type="evidence" value="ECO:0007669"/>
    <property type="project" value="UniProtKB-UniRule"/>
</dbReference>